<dbReference type="AlphaFoldDB" id="A0A3B0UCH3"/>
<reference evidence="3" key="1">
    <citation type="submission" date="2018-06" db="EMBL/GenBank/DDBJ databases">
        <authorList>
            <person name="Zhirakovskaya E."/>
        </authorList>
    </citation>
    <scope>NUCLEOTIDE SEQUENCE</scope>
</reference>
<dbReference type="InterPro" id="IPR050266">
    <property type="entry name" value="AB_hydrolase_sf"/>
</dbReference>
<accession>A0A3B0UCH3</accession>
<dbReference type="InterPro" id="IPR000073">
    <property type="entry name" value="AB_hydrolase_1"/>
</dbReference>
<protein>
    <recommendedName>
        <fullName evidence="2">AB hydrolase-1 domain-containing protein</fullName>
    </recommendedName>
</protein>
<keyword evidence="1" id="KW-0472">Membrane</keyword>
<proteinExistence type="predicted"/>
<name>A0A3B0UCH3_9ZZZZ</name>
<feature type="non-terminal residue" evidence="3">
    <location>
        <position position="226"/>
    </location>
</feature>
<gene>
    <name evidence="3" type="ORF">MNBD_BACTEROID04-901</name>
</gene>
<dbReference type="PANTHER" id="PTHR43798">
    <property type="entry name" value="MONOACYLGLYCEROL LIPASE"/>
    <property type="match status" value="1"/>
</dbReference>
<keyword evidence="1" id="KW-0812">Transmembrane</keyword>
<evidence type="ECO:0000313" key="3">
    <source>
        <dbReference type="EMBL" id="VAW26780.1"/>
    </source>
</evidence>
<dbReference type="Gene3D" id="3.40.50.1820">
    <property type="entry name" value="alpha/beta hydrolase"/>
    <property type="match status" value="1"/>
</dbReference>
<evidence type="ECO:0000259" key="2">
    <source>
        <dbReference type="Pfam" id="PF00561"/>
    </source>
</evidence>
<evidence type="ECO:0000256" key="1">
    <source>
        <dbReference type="SAM" id="Phobius"/>
    </source>
</evidence>
<dbReference type="InterPro" id="IPR029058">
    <property type="entry name" value="AB_hydrolase_fold"/>
</dbReference>
<dbReference type="Pfam" id="PF00561">
    <property type="entry name" value="Abhydrolase_1"/>
    <property type="match status" value="1"/>
</dbReference>
<organism evidence="3">
    <name type="scientific">hydrothermal vent metagenome</name>
    <dbReference type="NCBI Taxonomy" id="652676"/>
    <lineage>
        <taxon>unclassified sequences</taxon>
        <taxon>metagenomes</taxon>
        <taxon>ecological metagenomes</taxon>
    </lineage>
</organism>
<dbReference type="SUPFAM" id="SSF53474">
    <property type="entry name" value="alpha/beta-Hydrolases"/>
    <property type="match status" value="1"/>
</dbReference>
<keyword evidence="1" id="KW-1133">Transmembrane helix</keyword>
<dbReference type="EMBL" id="UOER01000633">
    <property type="protein sequence ID" value="VAW26780.1"/>
    <property type="molecule type" value="Genomic_DNA"/>
</dbReference>
<sequence length="226" mass="25768">MKRKYLKRIFISLIIIIIGIYLIPAPKTNFFELYPINDNYSQSLKNFQAKPTKEVTINGVKWIYYVGGSGTKTILFIHGMGGAYNLWWQQIIKFEKSYNVISYTLPEDINSLQKTSEGILKILETEKIDKFYVVGTSMGGYIAQYLVSTIPDRIEKAVFGNTFPPNNLIAKENKTKSKLLPFLPEIIISKLGEKTLDKKIIPAAKNSKLLKAFLVSLPFSKKQFIN</sequence>
<feature type="domain" description="AB hydrolase-1" evidence="2">
    <location>
        <begin position="73"/>
        <end position="185"/>
    </location>
</feature>
<feature type="transmembrane region" description="Helical" evidence="1">
    <location>
        <begin position="5"/>
        <end position="23"/>
    </location>
</feature>